<sequence>MNSILKSSRARLTLVILFFCTIASAFFKFDEGSQFDAAVLGFGKSKAAIDVEGAKAFKEVLSGEANIGWGASPFSQGTGNFRRTEVDDEFEVSAAIKRLDDAENRKAALEEKWLPEKMERLKYRIPAELLTKSDEDLWKLAQSKNPYAMNMIAERLDSPKTMNDEERKNFEELRLNLKATLNQGHIRSASTLGAMALRNGEKSEAMIWFYVADSLGDTFAKQYFEHAEFFLEANEAERLLARQKAAERLDEIRRGARM</sequence>
<accession>A0A941E137</accession>
<organism evidence="1 2">
    <name type="scientific">Undibacterium fentianense</name>
    <dbReference type="NCBI Taxonomy" id="2828728"/>
    <lineage>
        <taxon>Bacteria</taxon>
        <taxon>Pseudomonadati</taxon>
        <taxon>Pseudomonadota</taxon>
        <taxon>Betaproteobacteria</taxon>
        <taxon>Burkholderiales</taxon>
        <taxon>Oxalobacteraceae</taxon>
        <taxon>Undibacterium</taxon>
    </lineage>
</organism>
<dbReference type="EMBL" id="JAGSPJ010000001">
    <property type="protein sequence ID" value="MBR7799327.1"/>
    <property type="molecule type" value="Genomic_DNA"/>
</dbReference>
<comment type="caution">
    <text evidence="1">The sequence shown here is derived from an EMBL/GenBank/DDBJ whole genome shotgun (WGS) entry which is preliminary data.</text>
</comment>
<gene>
    <name evidence="1" type="ORF">KDM90_04880</name>
</gene>
<dbReference type="Proteomes" id="UP000678545">
    <property type="component" value="Unassembled WGS sequence"/>
</dbReference>
<evidence type="ECO:0000313" key="1">
    <source>
        <dbReference type="EMBL" id="MBR7799327.1"/>
    </source>
</evidence>
<name>A0A941E137_9BURK</name>
<protein>
    <submittedName>
        <fullName evidence="1">Uncharacterized protein</fullName>
    </submittedName>
</protein>
<proteinExistence type="predicted"/>
<dbReference type="RefSeq" id="WP_212674419.1">
    <property type="nucleotide sequence ID" value="NZ_JAGSPJ010000001.1"/>
</dbReference>
<evidence type="ECO:0000313" key="2">
    <source>
        <dbReference type="Proteomes" id="UP000678545"/>
    </source>
</evidence>
<keyword evidence="2" id="KW-1185">Reference proteome</keyword>
<reference evidence="1" key="1">
    <citation type="submission" date="2021-04" db="EMBL/GenBank/DDBJ databases">
        <title>novel species isolated from subtropical streams in China.</title>
        <authorList>
            <person name="Lu H."/>
        </authorList>
    </citation>
    <scope>NUCLEOTIDE SEQUENCE</scope>
    <source>
        <strain evidence="1">FT137W</strain>
    </source>
</reference>
<dbReference type="AlphaFoldDB" id="A0A941E137"/>
<dbReference type="SUPFAM" id="SSF81901">
    <property type="entry name" value="HCP-like"/>
    <property type="match status" value="1"/>
</dbReference>